<dbReference type="PROSITE" id="PS00502">
    <property type="entry name" value="POLYGALACTURONASE"/>
    <property type="match status" value="1"/>
</dbReference>
<reference evidence="10" key="1">
    <citation type="submission" date="2021-01" db="UniProtKB">
        <authorList>
            <consortium name="EnsemblPlants"/>
        </authorList>
    </citation>
    <scope>IDENTIFICATION</scope>
</reference>
<evidence type="ECO:0000313" key="10">
    <source>
        <dbReference type="EnsemblPlants" id="Kaladp0040s0013.1.v1.1"/>
    </source>
</evidence>
<keyword evidence="5 9" id="KW-0378">Hydrolase</keyword>
<dbReference type="PANTHER" id="PTHR31375">
    <property type="match status" value="1"/>
</dbReference>
<dbReference type="Gramene" id="Kaladp0040s0013.1.v1.1">
    <property type="protein sequence ID" value="Kaladp0040s0013.1.v1.1"/>
    <property type="gene ID" value="Kaladp0040s0013.v1.1"/>
</dbReference>
<evidence type="ECO:0000256" key="4">
    <source>
        <dbReference type="ARBA" id="ARBA00022525"/>
    </source>
</evidence>
<dbReference type="FunFam" id="2.160.20.10:FF:000004">
    <property type="entry name" value="Pectin lyase-like superfamily protein"/>
    <property type="match status" value="1"/>
</dbReference>
<protein>
    <submittedName>
        <fullName evidence="10">Uncharacterized protein</fullName>
    </submittedName>
</protein>
<proteinExistence type="inferred from homology"/>
<keyword evidence="3" id="KW-0134">Cell wall</keyword>
<keyword evidence="7" id="KW-0961">Cell wall biogenesis/degradation</keyword>
<dbReference type="Pfam" id="PF00295">
    <property type="entry name" value="Glyco_hydro_28"/>
    <property type="match status" value="1"/>
</dbReference>
<dbReference type="SMART" id="SM00710">
    <property type="entry name" value="PbH1"/>
    <property type="match status" value="5"/>
</dbReference>
<evidence type="ECO:0000256" key="8">
    <source>
        <dbReference type="PROSITE-ProRule" id="PRU10052"/>
    </source>
</evidence>
<name>A0A7N0TM72_KALFE</name>
<keyword evidence="6 9" id="KW-0326">Glycosidase</keyword>
<dbReference type="InterPro" id="IPR006626">
    <property type="entry name" value="PbH1"/>
</dbReference>
<dbReference type="InterPro" id="IPR011050">
    <property type="entry name" value="Pectin_lyase_fold/virulence"/>
</dbReference>
<dbReference type="AlphaFoldDB" id="A0A7N0TM72"/>
<dbReference type="InterPro" id="IPR000743">
    <property type="entry name" value="Glyco_hydro_28"/>
</dbReference>
<organism evidence="10 11">
    <name type="scientific">Kalanchoe fedtschenkoi</name>
    <name type="common">Lavender scallops</name>
    <name type="synonym">South American air plant</name>
    <dbReference type="NCBI Taxonomy" id="63787"/>
    <lineage>
        <taxon>Eukaryota</taxon>
        <taxon>Viridiplantae</taxon>
        <taxon>Streptophyta</taxon>
        <taxon>Embryophyta</taxon>
        <taxon>Tracheophyta</taxon>
        <taxon>Spermatophyta</taxon>
        <taxon>Magnoliopsida</taxon>
        <taxon>eudicotyledons</taxon>
        <taxon>Gunneridae</taxon>
        <taxon>Pentapetalae</taxon>
        <taxon>Saxifragales</taxon>
        <taxon>Crassulaceae</taxon>
        <taxon>Kalanchoe</taxon>
    </lineage>
</organism>
<dbReference type="InterPro" id="IPR012334">
    <property type="entry name" value="Pectin_lyas_fold"/>
</dbReference>
<dbReference type="OMA" id="SMQFHFH"/>
<evidence type="ECO:0000256" key="2">
    <source>
        <dbReference type="ARBA" id="ARBA00008834"/>
    </source>
</evidence>
<evidence type="ECO:0000256" key="6">
    <source>
        <dbReference type="ARBA" id="ARBA00023295"/>
    </source>
</evidence>
<evidence type="ECO:0000256" key="3">
    <source>
        <dbReference type="ARBA" id="ARBA00022512"/>
    </source>
</evidence>
<evidence type="ECO:0000256" key="7">
    <source>
        <dbReference type="ARBA" id="ARBA00023316"/>
    </source>
</evidence>
<dbReference type="EnsemblPlants" id="Kaladp0040s0013.1.v1.1">
    <property type="protein sequence ID" value="Kaladp0040s0013.1.v1.1"/>
    <property type="gene ID" value="Kaladp0040s0013.v1.1"/>
</dbReference>
<comment type="subcellular location">
    <subcellularLocation>
        <location evidence="1">Secreted</location>
        <location evidence="1">Cell wall</location>
    </subcellularLocation>
</comment>
<dbReference type="GO" id="GO:0005975">
    <property type="term" value="P:carbohydrate metabolic process"/>
    <property type="evidence" value="ECO:0007669"/>
    <property type="project" value="InterPro"/>
</dbReference>
<sequence length="464" mass="47994">MGFRYEGKAATVAMVVFLALSSSYMAEAFRRGLVLNKSPASAAAADQPAADATVATAAAADAAPAKNASAAASPAPANASATASPSPSAAPDGAATVFDITKYGATENSKDNFGAFQKAWNAACASKGPSTVVIPKGTFATGQVFFQGPCNSTSMTVEVQGSLKALTDISEFASPEWFSIQHVNNVHVKGTGTFDGQGASIWGNNDCATNDHCVHPPVNIKVIGVNNSLIEDITSLNAKGFHFHVTNSNNITVRHVTITAPGDSPNTDGIHVSTSSFVNITHSVIGSGDDCVSIGQGALNVSVTDVTCGPGHGISVGSLGKYDNELDVDGIFVRNCTIRNTTNGARIKTWGGSGPSKASNIIYEDIIMENVQNPIIIDQHYGSKTKPSNVKVGNIHYRNIRGTSVSVLAVNLMCSSAVPCEGVELTDVELTYTGKPAKSSLFAAECQNAKTTFGGKINPTACKV</sequence>
<evidence type="ECO:0000256" key="9">
    <source>
        <dbReference type="RuleBase" id="RU361169"/>
    </source>
</evidence>
<dbReference type="GO" id="GO:0004650">
    <property type="term" value="F:polygalacturonase activity"/>
    <property type="evidence" value="ECO:0007669"/>
    <property type="project" value="InterPro"/>
</dbReference>
<accession>A0A7N0TM72</accession>
<dbReference type="Gene3D" id="2.160.20.10">
    <property type="entry name" value="Single-stranded right-handed beta-helix, Pectin lyase-like"/>
    <property type="match status" value="1"/>
</dbReference>
<evidence type="ECO:0000256" key="5">
    <source>
        <dbReference type="ARBA" id="ARBA00022801"/>
    </source>
</evidence>
<feature type="active site" evidence="8">
    <location>
        <position position="312"/>
    </location>
</feature>
<keyword evidence="11" id="KW-1185">Reference proteome</keyword>
<comment type="similarity">
    <text evidence="2 9">Belongs to the glycosyl hydrolase 28 family.</text>
</comment>
<dbReference type="SUPFAM" id="SSF51126">
    <property type="entry name" value="Pectin lyase-like"/>
    <property type="match status" value="1"/>
</dbReference>
<evidence type="ECO:0000313" key="11">
    <source>
        <dbReference type="Proteomes" id="UP000594263"/>
    </source>
</evidence>
<dbReference type="GO" id="GO:0071555">
    <property type="term" value="P:cell wall organization"/>
    <property type="evidence" value="ECO:0007669"/>
    <property type="project" value="UniProtKB-KW"/>
</dbReference>
<evidence type="ECO:0000256" key="1">
    <source>
        <dbReference type="ARBA" id="ARBA00004191"/>
    </source>
</evidence>
<keyword evidence="4" id="KW-0964">Secreted</keyword>
<dbReference type="Proteomes" id="UP000594263">
    <property type="component" value="Unplaced"/>
</dbReference>